<evidence type="ECO:0000256" key="3">
    <source>
        <dbReference type="PIRSR" id="PIRSR001221-1"/>
    </source>
</evidence>
<evidence type="ECO:0000259" key="4">
    <source>
        <dbReference type="Pfam" id="PF01425"/>
    </source>
</evidence>
<evidence type="ECO:0000256" key="1">
    <source>
        <dbReference type="ARBA" id="ARBA00009199"/>
    </source>
</evidence>
<dbReference type="AlphaFoldDB" id="A0ABD6EMS4"/>
<feature type="domain" description="Amidase" evidence="4">
    <location>
        <begin position="70"/>
        <end position="547"/>
    </location>
</feature>
<dbReference type="Proteomes" id="UP001608902">
    <property type="component" value="Unassembled WGS sequence"/>
</dbReference>
<dbReference type="PANTHER" id="PTHR45847:SF6">
    <property type="entry name" value="FATTY ACID AMIDE HYDROLASE"/>
    <property type="match status" value="1"/>
</dbReference>
<dbReference type="InterPro" id="IPR023631">
    <property type="entry name" value="Amidase_dom"/>
</dbReference>
<dbReference type="SUPFAM" id="SSF75304">
    <property type="entry name" value="Amidase signature (AS) enzymes"/>
    <property type="match status" value="1"/>
</dbReference>
<sequence>MGNMLPWSTAALYRQNVADDQVRRKMVVKKLLERLNINDPEIQVRRRAILSMPLLQLRDALQQEQLRAGDVVEAYFWKCLAIQAEVNCITDFLIESVNEAKQMDEKWAGRSDKPPLFGVPFSVKSNLYVYGHSCAMGLAKYLEPVDCECSLVTYLRSLGAIPIVMTNVPQALLSFVCSNSVYGTTKNPHDHERTPGGSSGGECALLASGGIPFGIGSDLAGSLRIPASMCGVITLKSGQDRLVVKNCHAGIPGRGRLGLGYGFFTKTVDDQVELLRLVYGSPEYCRLAPKCAPVPLSSQRIKEASRKKLRLGYFTNDGFLPSVPACVRVVEDTVEKMKLLGHEMVRFSVPEPDVAASLSYINLLPDGGSYTLHLFDDEVVSRFMKQFVLLLKIPKWIRFIGSFLLSGISKQFSIIAKSYVTNVSELREVQEDTDNYIENFTNLWNEYEIDGLICPAFPVPAVPHEYPSSLTSCVFATALFNMLDYPAGIVTTGKVTSEDEAKVLSEDDWPTGVNFVLKTMRNACQGSTGLPLSVQVVCLPYHEEECLAIMKQIAR</sequence>
<dbReference type="InterPro" id="IPR052096">
    <property type="entry name" value="Endocannabinoid_amidase"/>
</dbReference>
<accession>A0ABD6EMS4</accession>
<dbReference type="Gene3D" id="3.90.1300.10">
    <property type="entry name" value="Amidase signature (AS) domain"/>
    <property type="match status" value="1"/>
</dbReference>
<evidence type="ECO:0000313" key="6">
    <source>
        <dbReference type="Proteomes" id="UP001608902"/>
    </source>
</evidence>
<proteinExistence type="inferred from homology"/>
<gene>
    <name evidence="5" type="ORF">AB6A40_007290</name>
</gene>
<evidence type="ECO:0000313" key="5">
    <source>
        <dbReference type="EMBL" id="MFH4980581.1"/>
    </source>
</evidence>
<comment type="similarity">
    <text evidence="1">Belongs to the amidase family.</text>
</comment>
<keyword evidence="2" id="KW-0378">Hydrolase</keyword>
<dbReference type="PIRSF" id="PIRSF001221">
    <property type="entry name" value="Amidase_fungi"/>
    <property type="match status" value="1"/>
</dbReference>
<dbReference type="PANTHER" id="PTHR45847">
    <property type="entry name" value="FATTY ACID AMIDE HYDROLASE"/>
    <property type="match status" value="1"/>
</dbReference>
<protein>
    <recommendedName>
        <fullName evidence="4">Amidase domain-containing protein</fullName>
    </recommendedName>
</protein>
<dbReference type="InterPro" id="IPR036928">
    <property type="entry name" value="AS_sf"/>
</dbReference>
<feature type="active site" description="Acyl-ester intermediate" evidence="3">
    <location>
        <position position="222"/>
    </location>
</feature>
<name>A0ABD6EMS4_9BILA</name>
<feature type="active site" description="Charge relay system" evidence="3">
    <location>
        <position position="124"/>
    </location>
</feature>
<reference evidence="5 6" key="1">
    <citation type="submission" date="2024-08" db="EMBL/GenBank/DDBJ databases">
        <title>Gnathostoma spinigerum genome.</title>
        <authorList>
            <person name="Gonzalez-Bertolin B."/>
            <person name="Monzon S."/>
            <person name="Zaballos A."/>
            <person name="Jimenez P."/>
            <person name="Dekumyoy P."/>
            <person name="Varona S."/>
            <person name="Cuesta I."/>
            <person name="Sumanam S."/>
            <person name="Adisakwattana P."/>
            <person name="Gasser R.B."/>
            <person name="Hernandez-Gonzalez A."/>
            <person name="Young N.D."/>
            <person name="Perteguer M.J."/>
        </authorList>
    </citation>
    <scope>NUCLEOTIDE SEQUENCE [LARGE SCALE GENOMIC DNA]</scope>
    <source>
        <strain evidence="5">AL3</strain>
        <tissue evidence="5">Liver</tissue>
    </source>
</reference>
<comment type="caution">
    <text evidence="5">The sequence shown here is derived from an EMBL/GenBank/DDBJ whole genome shotgun (WGS) entry which is preliminary data.</text>
</comment>
<keyword evidence="6" id="KW-1185">Reference proteome</keyword>
<dbReference type="EMBL" id="JBGFUD010005762">
    <property type="protein sequence ID" value="MFH4980581.1"/>
    <property type="molecule type" value="Genomic_DNA"/>
</dbReference>
<dbReference type="FunFam" id="3.90.1300.10:FF:000003">
    <property type="entry name" value="Amidase signature enzyme"/>
    <property type="match status" value="1"/>
</dbReference>
<organism evidence="5 6">
    <name type="scientific">Gnathostoma spinigerum</name>
    <dbReference type="NCBI Taxonomy" id="75299"/>
    <lineage>
        <taxon>Eukaryota</taxon>
        <taxon>Metazoa</taxon>
        <taxon>Ecdysozoa</taxon>
        <taxon>Nematoda</taxon>
        <taxon>Chromadorea</taxon>
        <taxon>Rhabditida</taxon>
        <taxon>Spirurina</taxon>
        <taxon>Gnathostomatomorpha</taxon>
        <taxon>Gnathostomatoidea</taxon>
        <taxon>Gnathostomatidae</taxon>
        <taxon>Gnathostoma</taxon>
    </lineage>
</organism>
<evidence type="ECO:0000256" key="2">
    <source>
        <dbReference type="ARBA" id="ARBA00022801"/>
    </source>
</evidence>
<dbReference type="GO" id="GO:0016787">
    <property type="term" value="F:hydrolase activity"/>
    <property type="evidence" value="ECO:0007669"/>
    <property type="project" value="UniProtKB-KW"/>
</dbReference>
<dbReference type="Pfam" id="PF01425">
    <property type="entry name" value="Amidase"/>
    <property type="match status" value="1"/>
</dbReference>
<feature type="active site" description="Charge relay system" evidence="3">
    <location>
        <position position="198"/>
    </location>
</feature>